<dbReference type="RefSeq" id="WP_071161698.1">
    <property type="nucleotide sequence ID" value="NZ_LR134473.1"/>
</dbReference>
<feature type="compositionally biased region" description="Polar residues" evidence="1">
    <location>
        <begin position="1"/>
        <end position="17"/>
    </location>
</feature>
<evidence type="ECO:0000256" key="1">
    <source>
        <dbReference type="SAM" id="MobiDB-lite"/>
    </source>
</evidence>
<name>A0A3S4V3M3_9ACTN</name>
<keyword evidence="6" id="KW-1185">Reference proteome</keyword>
<feature type="transmembrane region" description="Helical" evidence="2">
    <location>
        <begin position="205"/>
        <end position="223"/>
    </location>
</feature>
<dbReference type="InterPro" id="IPR027787">
    <property type="entry name" value="Alpha/beta-hydrolase_catalytic"/>
</dbReference>
<keyword evidence="2" id="KW-1133">Transmembrane helix</keyword>
<feature type="domain" description="Alpha/beta-hydrolase N-terminal" evidence="4">
    <location>
        <begin position="71"/>
        <end position="283"/>
    </location>
</feature>
<organism evidence="5 6">
    <name type="scientific">Acidipropionibacterium jensenii</name>
    <dbReference type="NCBI Taxonomy" id="1749"/>
    <lineage>
        <taxon>Bacteria</taxon>
        <taxon>Bacillati</taxon>
        <taxon>Actinomycetota</taxon>
        <taxon>Actinomycetes</taxon>
        <taxon>Propionibacteriales</taxon>
        <taxon>Propionibacteriaceae</taxon>
        <taxon>Acidipropionibacterium</taxon>
    </lineage>
</organism>
<dbReference type="OrthoDB" id="4397445at2"/>
<feature type="region of interest" description="Disordered" evidence="1">
    <location>
        <begin position="1"/>
        <end position="23"/>
    </location>
</feature>
<dbReference type="Proteomes" id="UP000277858">
    <property type="component" value="Chromosome"/>
</dbReference>
<feature type="domain" description="Alpha/beta-hydrolase catalytic" evidence="3">
    <location>
        <begin position="300"/>
        <end position="588"/>
    </location>
</feature>
<evidence type="ECO:0000313" key="5">
    <source>
        <dbReference type="EMBL" id="VEI04008.1"/>
    </source>
</evidence>
<dbReference type="InterPro" id="IPR027788">
    <property type="entry name" value="Alpha/beta-hydrolase_N_dom"/>
</dbReference>
<feature type="region of interest" description="Disordered" evidence="1">
    <location>
        <begin position="246"/>
        <end position="272"/>
    </location>
</feature>
<dbReference type="EMBL" id="LR134473">
    <property type="protein sequence ID" value="VEI04008.1"/>
    <property type="molecule type" value="Genomic_DNA"/>
</dbReference>
<evidence type="ECO:0000259" key="3">
    <source>
        <dbReference type="Pfam" id="PF10081"/>
    </source>
</evidence>
<keyword evidence="2" id="KW-0472">Membrane</keyword>
<dbReference type="Pfam" id="PF10081">
    <property type="entry name" value="Abhydrolase_9"/>
    <property type="match status" value="1"/>
</dbReference>
<dbReference type="STRING" id="1122997.GCA_000425285_00883"/>
<gene>
    <name evidence="5" type="ORF">NCTC13652_02231</name>
</gene>
<feature type="transmembrane region" description="Helical" evidence="2">
    <location>
        <begin position="125"/>
        <end position="144"/>
    </location>
</feature>
<evidence type="ECO:0000313" key="6">
    <source>
        <dbReference type="Proteomes" id="UP000277858"/>
    </source>
</evidence>
<protein>
    <submittedName>
        <fullName evidence="5">Predicted membrane protein</fullName>
    </submittedName>
</protein>
<dbReference type="Pfam" id="PF15420">
    <property type="entry name" value="Abhydrolase_9_N"/>
    <property type="match status" value="1"/>
</dbReference>
<accession>A0A3S4V3M3</accession>
<dbReference type="AlphaFoldDB" id="A0A3S4V3M3"/>
<evidence type="ECO:0000259" key="4">
    <source>
        <dbReference type="Pfam" id="PF15420"/>
    </source>
</evidence>
<feature type="transmembrane region" description="Helical" evidence="2">
    <location>
        <begin position="51"/>
        <end position="68"/>
    </location>
</feature>
<feature type="transmembrane region" description="Helical" evidence="2">
    <location>
        <begin position="164"/>
        <end position="184"/>
    </location>
</feature>
<sequence length="603" mass="65421">MSLPSSPGSPEDTTQDLAHQPPAPAQRLEEGRIALLVERWNSTQRTLARRVFSDASVVGVVLGLFGFWTALTPSLISRTWWMTAASVFLSTLFAYGVGVLVGACARGFARLIGLRVTASSRAVAVLRRIGYGVLVATTVVVWFWSIQQQRDISRTVHLPGRVWWSQTVGAVVGLAAVVASIGLVRALRHGVALLYAGVRRFITQPVAAGGVLILGLVVLLIATNNVIVTTAANAVAHQMSVINDRTTPGVRRPDSTLRSGGPGSVESWSNLGRKGQNYISDGPSAADIAELTGHPAKEPIRVYAGLPADHDLAAGARTVLAELIRTRAFDRKVLVLHTTTGAGWVEEWSVASVEYLTGGDCATATMQYSFLGSPAAFLLDRSSAQRAGTVLLDTVHAYWSRLDPVHRPRLYAAGVSLGSYGGQAAFSSAGEMMSRVDGAVWVGTPGFTPIWRDLNASRQQGSPEVAPVIDNGRHIRFAPTPRYLDRNRWGSPYGSWQTPRVVYLQHTSDPVVWWSPSLIWREPDWIRERAGIDVNPRISWTPWSTFWQVTADMAISVATPGGHGHSYHEELVDAWAQVLGTRSSQAQLQRIKEQAPRTIRAGD</sequence>
<proteinExistence type="predicted"/>
<evidence type="ECO:0000256" key="2">
    <source>
        <dbReference type="SAM" id="Phobius"/>
    </source>
</evidence>
<feature type="transmembrane region" description="Helical" evidence="2">
    <location>
        <begin position="80"/>
        <end position="104"/>
    </location>
</feature>
<keyword evidence="2" id="KW-0812">Transmembrane</keyword>
<reference evidence="5 6" key="1">
    <citation type="submission" date="2018-12" db="EMBL/GenBank/DDBJ databases">
        <authorList>
            <consortium name="Pathogen Informatics"/>
        </authorList>
    </citation>
    <scope>NUCLEOTIDE SEQUENCE [LARGE SCALE GENOMIC DNA]</scope>
    <source>
        <strain evidence="5 6">NCTC13652</strain>
    </source>
</reference>